<organism evidence="5 6">
    <name type="scientific">Collybiopsis luxurians FD-317 M1</name>
    <dbReference type="NCBI Taxonomy" id="944289"/>
    <lineage>
        <taxon>Eukaryota</taxon>
        <taxon>Fungi</taxon>
        <taxon>Dikarya</taxon>
        <taxon>Basidiomycota</taxon>
        <taxon>Agaricomycotina</taxon>
        <taxon>Agaricomycetes</taxon>
        <taxon>Agaricomycetidae</taxon>
        <taxon>Agaricales</taxon>
        <taxon>Marasmiineae</taxon>
        <taxon>Omphalotaceae</taxon>
        <taxon>Collybiopsis</taxon>
        <taxon>Collybiopsis luxurians</taxon>
    </lineage>
</organism>
<evidence type="ECO:0000313" key="5">
    <source>
        <dbReference type="EMBL" id="KIK54156.1"/>
    </source>
</evidence>
<evidence type="ECO:0000256" key="2">
    <source>
        <dbReference type="ARBA" id="ARBA00023295"/>
    </source>
</evidence>
<evidence type="ECO:0000313" key="6">
    <source>
        <dbReference type="Proteomes" id="UP000053593"/>
    </source>
</evidence>
<accession>A0A0D0BHB1</accession>
<dbReference type="SUPFAM" id="SSF51445">
    <property type="entry name" value="(Trans)glycosidases"/>
    <property type="match status" value="1"/>
</dbReference>
<dbReference type="CDD" id="cd00598">
    <property type="entry name" value="GH18_chitinase-like"/>
    <property type="match status" value="1"/>
</dbReference>
<dbReference type="InterPro" id="IPR017853">
    <property type="entry name" value="GH"/>
</dbReference>
<dbReference type="HOGENOM" id="CLU_050410_1_0_1"/>
<dbReference type="Pfam" id="PF00704">
    <property type="entry name" value="Glyco_hydro_18"/>
    <property type="match status" value="1"/>
</dbReference>
<protein>
    <submittedName>
        <fullName evidence="5">Glycoside hydrolase family 18 protein</fullName>
    </submittedName>
</protein>
<feature type="domain" description="GH18" evidence="4">
    <location>
        <begin position="48"/>
        <end position="324"/>
    </location>
</feature>
<evidence type="ECO:0000256" key="1">
    <source>
        <dbReference type="ARBA" id="ARBA00022801"/>
    </source>
</evidence>
<keyword evidence="1 5" id="KW-0378">Hydrolase</keyword>
<name>A0A0D0BHB1_9AGAR</name>
<feature type="signal peptide" evidence="3">
    <location>
        <begin position="1"/>
        <end position="23"/>
    </location>
</feature>
<keyword evidence="3" id="KW-0732">Signal</keyword>
<dbReference type="GO" id="GO:0016798">
    <property type="term" value="F:hydrolase activity, acting on glycosyl bonds"/>
    <property type="evidence" value="ECO:0007669"/>
    <property type="project" value="UniProtKB-KW"/>
</dbReference>
<evidence type="ECO:0000256" key="3">
    <source>
        <dbReference type="SAM" id="SignalP"/>
    </source>
</evidence>
<dbReference type="Proteomes" id="UP000053593">
    <property type="component" value="Unassembled WGS sequence"/>
</dbReference>
<dbReference type="EMBL" id="KN834819">
    <property type="protein sequence ID" value="KIK54156.1"/>
    <property type="molecule type" value="Genomic_DNA"/>
</dbReference>
<dbReference type="PANTHER" id="PTHR45708">
    <property type="entry name" value="ENDOCHITINASE"/>
    <property type="match status" value="1"/>
</dbReference>
<keyword evidence="6" id="KW-1185">Reference proteome</keyword>
<dbReference type="OrthoDB" id="3012298at2759"/>
<dbReference type="PANTHER" id="PTHR45708:SF49">
    <property type="entry name" value="ENDOCHITINASE"/>
    <property type="match status" value="1"/>
</dbReference>
<dbReference type="AlphaFoldDB" id="A0A0D0BHB1"/>
<dbReference type="InterPro" id="IPR050542">
    <property type="entry name" value="Glycosyl_Hydrlase18_Chitinase"/>
</dbReference>
<keyword evidence="2" id="KW-0326">Glycosidase</keyword>
<gene>
    <name evidence="5" type="ORF">GYMLUDRAFT_249758</name>
</gene>
<sequence length="324" mass="34489">MFGRTILATTIFAALACMHSVIGAPLPDAPPPAAPPATSGAGGVPQPPHFVVYNDRGPDPAPDPSAVAGFNVVAMSFMLSTGPADMALTWQQLPAAQRQTIKASYEKAGIKLVVSAFGSTELPTTSGKDPKALASTMAQWVKDNDVDGIDVDYEDLQAMSANDGKAEQWLVDFTTALRAELPQGQYILTHAPLAPWFSKTTYKSGAYLTVDKQVGSMIDWYNVQFYNQGATEYTDCNGLLNQSKAFPGTSVFEIGAAGIPLNKIVIGKPGATSDASNGYIDPLHLRNAWQRLRASNGVNAGVMSWQYPNANAQWISTVKGSAFK</sequence>
<dbReference type="Gene3D" id="3.20.20.80">
    <property type="entry name" value="Glycosidases"/>
    <property type="match status" value="1"/>
</dbReference>
<reference evidence="5 6" key="1">
    <citation type="submission" date="2014-04" db="EMBL/GenBank/DDBJ databases">
        <title>Evolutionary Origins and Diversification of the Mycorrhizal Mutualists.</title>
        <authorList>
            <consortium name="DOE Joint Genome Institute"/>
            <consortium name="Mycorrhizal Genomics Consortium"/>
            <person name="Kohler A."/>
            <person name="Kuo A."/>
            <person name="Nagy L.G."/>
            <person name="Floudas D."/>
            <person name="Copeland A."/>
            <person name="Barry K.W."/>
            <person name="Cichocki N."/>
            <person name="Veneault-Fourrey C."/>
            <person name="LaButti K."/>
            <person name="Lindquist E.A."/>
            <person name="Lipzen A."/>
            <person name="Lundell T."/>
            <person name="Morin E."/>
            <person name="Murat C."/>
            <person name="Riley R."/>
            <person name="Ohm R."/>
            <person name="Sun H."/>
            <person name="Tunlid A."/>
            <person name="Henrissat B."/>
            <person name="Grigoriev I.V."/>
            <person name="Hibbett D.S."/>
            <person name="Martin F."/>
        </authorList>
    </citation>
    <scope>NUCLEOTIDE SEQUENCE [LARGE SCALE GENOMIC DNA]</scope>
    <source>
        <strain evidence="5 6">FD-317 M1</strain>
    </source>
</reference>
<evidence type="ECO:0000259" key="4">
    <source>
        <dbReference type="PROSITE" id="PS51910"/>
    </source>
</evidence>
<dbReference type="PROSITE" id="PS51910">
    <property type="entry name" value="GH18_2"/>
    <property type="match status" value="1"/>
</dbReference>
<proteinExistence type="predicted"/>
<dbReference type="InterPro" id="IPR001223">
    <property type="entry name" value="Glyco_hydro18_cat"/>
</dbReference>
<dbReference type="PROSITE" id="PS51257">
    <property type="entry name" value="PROKAR_LIPOPROTEIN"/>
    <property type="match status" value="1"/>
</dbReference>
<dbReference type="GO" id="GO:0005975">
    <property type="term" value="P:carbohydrate metabolic process"/>
    <property type="evidence" value="ECO:0007669"/>
    <property type="project" value="InterPro"/>
</dbReference>
<feature type="chain" id="PRO_5002224656" evidence="3">
    <location>
        <begin position="24"/>
        <end position="324"/>
    </location>
</feature>